<dbReference type="Gene3D" id="3.20.20.70">
    <property type="entry name" value="Aldolase class I"/>
    <property type="match status" value="1"/>
</dbReference>
<dbReference type="InterPro" id="IPR013785">
    <property type="entry name" value="Aldolase_TIM"/>
</dbReference>
<dbReference type="SUPFAM" id="SSF51395">
    <property type="entry name" value="FMN-linked oxidoreductases"/>
    <property type="match status" value="1"/>
</dbReference>
<accession>A0A086TDI5</accession>
<protein>
    <submittedName>
        <fullName evidence="1">Uncharacterized protein</fullName>
    </submittedName>
</protein>
<evidence type="ECO:0000313" key="1">
    <source>
        <dbReference type="EMBL" id="KFH47417.1"/>
    </source>
</evidence>
<comment type="caution">
    <text evidence="1">The sequence shown here is derived from an EMBL/GenBank/DDBJ whole genome shotgun (WGS) entry which is preliminary data.</text>
</comment>
<gene>
    <name evidence="1" type="ORF">ACRE_018260</name>
</gene>
<keyword evidence="2" id="KW-1185">Reference proteome</keyword>
<dbReference type="EMBL" id="JPKY01000010">
    <property type="protein sequence ID" value="KFH47417.1"/>
    <property type="molecule type" value="Genomic_DNA"/>
</dbReference>
<dbReference type="STRING" id="857340.A0A086TDI5"/>
<reference evidence="2" key="1">
    <citation type="journal article" date="2014" name="Genome Announc.">
        <title>Genome sequence and annotation of Acremonium chrysogenum, producer of the beta-lactam antibiotic cephalosporin C.</title>
        <authorList>
            <person name="Terfehr D."/>
            <person name="Dahlmann T.A."/>
            <person name="Specht T."/>
            <person name="Zadra I."/>
            <person name="Kuernsteiner H."/>
            <person name="Kueck U."/>
        </authorList>
    </citation>
    <scope>NUCLEOTIDE SEQUENCE [LARGE SCALE GENOMIC DNA]</scope>
    <source>
        <strain evidence="2">ATCC 11550 / CBS 779.69 / DSM 880 / IAM 14645 / JCM 23072 / IMI 49137</strain>
    </source>
</reference>
<evidence type="ECO:0000313" key="2">
    <source>
        <dbReference type="Proteomes" id="UP000029964"/>
    </source>
</evidence>
<name>A0A086TDI5_HAPC1</name>
<dbReference type="Proteomes" id="UP000029964">
    <property type="component" value="Unassembled WGS sequence"/>
</dbReference>
<proteinExistence type="predicted"/>
<dbReference type="AlphaFoldDB" id="A0A086TDI5"/>
<organism evidence="1 2">
    <name type="scientific">Hapsidospora chrysogenum (strain ATCC 11550 / CBS 779.69 / DSM 880 / IAM 14645 / JCM 23072 / IMI 49137)</name>
    <name type="common">Acremonium chrysogenum</name>
    <dbReference type="NCBI Taxonomy" id="857340"/>
    <lineage>
        <taxon>Eukaryota</taxon>
        <taxon>Fungi</taxon>
        <taxon>Dikarya</taxon>
        <taxon>Ascomycota</taxon>
        <taxon>Pezizomycotina</taxon>
        <taxon>Sordariomycetes</taxon>
        <taxon>Hypocreomycetidae</taxon>
        <taxon>Hypocreales</taxon>
        <taxon>Bionectriaceae</taxon>
        <taxon>Hapsidospora</taxon>
    </lineage>
</organism>
<dbReference type="HOGENOM" id="CLU_2621448_0_0_1"/>
<sequence length="78" mass="8147">MPLLSENTNLRQDAYGGGARARPKLAVDIVRAVRNTTPDTSCIGILVVAVDSDAIIKSGVDYVNVGGGTFEKPTASRS</sequence>